<sequence length="157" mass="17972">MTAHATPADATTIATRIAQLPHLPMDSLWALWDEHFDERPNHHHRTWLESRLAYKIQERALGGLKPATRRKLEEIGETGILPRQLRRDANRLLPGTVLTRMYDDVEHRVLVRGPFDFDYCGQRFKSLSAVARHITGTHWSGPVFFGLKSGDKKKEPA</sequence>
<dbReference type="InterPro" id="IPR021322">
    <property type="entry name" value="DUF2924"/>
</dbReference>
<name>A0A2S5SV25_9BURK</name>
<dbReference type="RefSeq" id="WP_104302170.1">
    <property type="nucleotide sequence ID" value="NZ_PSNX01000006.1"/>
</dbReference>
<reference evidence="1 2" key="1">
    <citation type="submission" date="2018-02" db="EMBL/GenBank/DDBJ databases">
        <title>Reclassifiation of [Polyangium] brachysporum DSM 7029 as Guopingzhaonella breviflexa gen. nov., sp. nov., a member of the family Comamonadaceae.</title>
        <authorList>
            <person name="Tang B."/>
        </authorList>
    </citation>
    <scope>NUCLEOTIDE SEQUENCE [LARGE SCALE GENOMIC DNA]</scope>
    <source>
        <strain evidence="1 2">BCRC 80649</strain>
    </source>
</reference>
<proteinExistence type="predicted"/>
<evidence type="ECO:0000313" key="1">
    <source>
        <dbReference type="EMBL" id="PPE66554.1"/>
    </source>
</evidence>
<dbReference type="OrthoDB" id="8594067at2"/>
<comment type="caution">
    <text evidence="1">The sequence shown here is derived from an EMBL/GenBank/DDBJ whole genome shotgun (WGS) entry which is preliminary data.</text>
</comment>
<dbReference type="EMBL" id="PSNX01000006">
    <property type="protein sequence ID" value="PPE66554.1"/>
    <property type="molecule type" value="Genomic_DNA"/>
</dbReference>
<dbReference type="AlphaFoldDB" id="A0A2S5SV25"/>
<keyword evidence="2" id="KW-1185">Reference proteome</keyword>
<protein>
    <submittedName>
        <fullName evidence="1">Elements of external origin</fullName>
    </submittedName>
</protein>
<dbReference type="Pfam" id="PF11149">
    <property type="entry name" value="DUF2924"/>
    <property type="match status" value="1"/>
</dbReference>
<dbReference type="Proteomes" id="UP000238605">
    <property type="component" value="Unassembled WGS sequence"/>
</dbReference>
<organism evidence="1 2">
    <name type="scientific">Caldimonas caldifontis</name>
    <dbReference type="NCBI Taxonomy" id="1452508"/>
    <lineage>
        <taxon>Bacteria</taxon>
        <taxon>Pseudomonadati</taxon>
        <taxon>Pseudomonadota</taxon>
        <taxon>Betaproteobacteria</taxon>
        <taxon>Burkholderiales</taxon>
        <taxon>Sphaerotilaceae</taxon>
        <taxon>Caldimonas</taxon>
    </lineage>
</organism>
<gene>
    <name evidence="1" type="ORF">C1704_07745</name>
</gene>
<accession>A0A2S5SV25</accession>
<evidence type="ECO:0000313" key="2">
    <source>
        <dbReference type="Proteomes" id="UP000238605"/>
    </source>
</evidence>